<dbReference type="PANTHER" id="PTHR11468">
    <property type="entry name" value="GLYCOGEN PHOSPHORYLASE"/>
    <property type="match status" value="1"/>
</dbReference>
<evidence type="ECO:0000256" key="6">
    <source>
        <dbReference type="ARBA" id="ARBA00022898"/>
    </source>
</evidence>
<dbReference type="InterPro" id="IPR000811">
    <property type="entry name" value="Glyco_trans_35"/>
</dbReference>
<comment type="caution">
    <text evidence="11">The sequence shown here is derived from an EMBL/GenBank/DDBJ whole genome shotgun (WGS) entry which is preliminary data.</text>
</comment>
<dbReference type="CDD" id="cd04300">
    <property type="entry name" value="GT35_Glycogen_Phosphorylase"/>
    <property type="match status" value="1"/>
</dbReference>
<accession>A0A8H3YEX2</accession>
<evidence type="ECO:0000256" key="2">
    <source>
        <dbReference type="ARBA" id="ARBA00001933"/>
    </source>
</evidence>
<dbReference type="PIRSF" id="PIRSF000460">
    <property type="entry name" value="Pprylas_GlgP"/>
    <property type="match status" value="1"/>
</dbReference>
<comment type="function">
    <text evidence="9">Allosteric enzyme that catalyzes the rate-limiting step in glycogen catabolism, the phosphorolytic cleavage of glycogen to produce glucose-1-phosphate, and plays a central role in maintaining cellular and organismal glucose homeostasis.</text>
</comment>
<keyword evidence="4 9" id="KW-0328">Glycosyltransferase</keyword>
<keyword evidence="7 9" id="KW-0119">Carbohydrate metabolism</keyword>
<dbReference type="Gene3D" id="3.40.50.2000">
    <property type="entry name" value="Glycogen Phosphorylase B"/>
    <property type="match status" value="2"/>
</dbReference>
<dbReference type="GO" id="GO:0008184">
    <property type="term" value="F:glycogen phosphorylase activity"/>
    <property type="evidence" value="ECO:0007669"/>
    <property type="project" value="InterPro"/>
</dbReference>
<evidence type="ECO:0000256" key="8">
    <source>
        <dbReference type="PIRSR" id="PIRSR000460-1"/>
    </source>
</evidence>
<dbReference type="InterPro" id="IPR011833">
    <property type="entry name" value="Glycg_phsphrylas"/>
</dbReference>
<dbReference type="GO" id="GO:0005737">
    <property type="term" value="C:cytoplasm"/>
    <property type="evidence" value="ECO:0007669"/>
    <property type="project" value="TreeGrafter"/>
</dbReference>
<dbReference type="SUPFAM" id="SSF53756">
    <property type="entry name" value="UDP-Glycosyltransferase/glycogen phosphorylase"/>
    <property type="match status" value="1"/>
</dbReference>
<dbReference type="GO" id="GO:0030170">
    <property type="term" value="F:pyridoxal phosphate binding"/>
    <property type="evidence" value="ECO:0007669"/>
    <property type="project" value="InterPro"/>
</dbReference>
<protein>
    <recommendedName>
        <fullName evidence="9">Alpha-1,4 glucan phosphorylase</fullName>
        <ecNumber evidence="9">2.4.1.1</ecNumber>
    </recommendedName>
</protein>
<dbReference type="AlphaFoldDB" id="A0A8H3YEX2"/>
<feature type="region of interest" description="Disordered" evidence="10">
    <location>
        <begin position="1"/>
        <end position="89"/>
    </location>
</feature>
<evidence type="ECO:0000256" key="1">
    <source>
        <dbReference type="ARBA" id="ARBA00001275"/>
    </source>
</evidence>
<comment type="catalytic activity">
    <reaction evidence="1 9">
        <text>[(1-&gt;4)-alpha-D-glucosyl](n) + phosphate = [(1-&gt;4)-alpha-D-glucosyl](n-1) + alpha-D-glucose 1-phosphate</text>
        <dbReference type="Rhea" id="RHEA:41732"/>
        <dbReference type="Rhea" id="RHEA-COMP:9584"/>
        <dbReference type="Rhea" id="RHEA-COMP:9586"/>
        <dbReference type="ChEBI" id="CHEBI:15444"/>
        <dbReference type="ChEBI" id="CHEBI:43474"/>
        <dbReference type="ChEBI" id="CHEBI:58601"/>
        <dbReference type="EC" id="2.4.1.1"/>
    </reaction>
</comment>
<evidence type="ECO:0000256" key="3">
    <source>
        <dbReference type="ARBA" id="ARBA00006047"/>
    </source>
</evidence>
<dbReference type="FunFam" id="3.40.50.2000:FF:000002">
    <property type="entry name" value="Alpha-1,4 glucan phosphorylase"/>
    <property type="match status" value="1"/>
</dbReference>
<dbReference type="Pfam" id="PF00343">
    <property type="entry name" value="Phosphorylase"/>
    <property type="match status" value="1"/>
</dbReference>
<dbReference type="PANTHER" id="PTHR11468:SF3">
    <property type="entry name" value="GLYCOGEN PHOSPHORYLASE, LIVER FORM"/>
    <property type="match status" value="1"/>
</dbReference>
<feature type="compositionally biased region" description="Polar residues" evidence="10">
    <location>
        <begin position="18"/>
        <end position="32"/>
    </location>
</feature>
<evidence type="ECO:0000256" key="9">
    <source>
        <dbReference type="RuleBase" id="RU000587"/>
    </source>
</evidence>
<evidence type="ECO:0000256" key="5">
    <source>
        <dbReference type="ARBA" id="ARBA00022679"/>
    </source>
</evidence>
<evidence type="ECO:0000256" key="10">
    <source>
        <dbReference type="SAM" id="MobiDB-lite"/>
    </source>
</evidence>
<evidence type="ECO:0000256" key="7">
    <source>
        <dbReference type="ARBA" id="ARBA00023277"/>
    </source>
</evidence>
<dbReference type="NCBIfam" id="TIGR02093">
    <property type="entry name" value="P_ylase"/>
    <property type="match status" value="1"/>
</dbReference>
<gene>
    <name evidence="11" type="ORF">NliqN6_3095</name>
</gene>
<evidence type="ECO:0000256" key="4">
    <source>
        <dbReference type="ARBA" id="ARBA00022676"/>
    </source>
</evidence>
<dbReference type="GO" id="GO:0005980">
    <property type="term" value="P:glycogen catabolic process"/>
    <property type="evidence" value="ECO:0007669"/>
    <property type="project" value="TreeGrafter"/>
</dbReference>
<proteinExistence type="inferred from homology"/>
<organism evidence="11 12">
    <name type="scientific">Naganishia liquefaciens</name>
    <dbReference type="NCBI Taxonomy" id="104408"/>
    <lineage>
        <taxon>Eukaryota</taxon>
        <taxon>Fungi</taxon>
        <taxon>Dikarya</taxon>
        <taxon>Basidiomycota</taxon>
        <taxon>Agaricomycotina</taxon>
        <taxon>Tremellomycetes</taxon>
        <taxon>Filobasidiales</taxon>
        <taxon>Filobasidiaceae</taxon>
        <taxon>Naganishia</taxon>
    </lineage>
</organism>
<sequence length="917" mass="103268">MTTPHIVPDPEPLAPQHTGGSEKSMKSTTSGHQAPILSRRSSVINNHIDTHTIGTPAPAQNARPRMHKRSLTGNYYPNGEDTEHSTWPIGDEKTWKDALAADEEKDVDSIIRHTVHHVSTTLARQAFNLDDAGAYRACAFSVRDELIRRWNETTSYHTSKAPKRAYYLSLEYLMGRSLDNAVLNLGMKDMVAQAMGRLGFSFEDLIDEERDAGLGNGGLGRLAACYMDSSATLNLPVTGYGLRYDYGIFKQLIDENGRQLEAPDSWLSSPNPFEIERPDVQYPVRFFGNVEWNDGKAYWWGGQEVLAKAYDVPIPGWKTSNSVNLRLWSAKPIGGFDLQSFNAGDYEKAVAASSSAETITRVLYPNDNTYQGKELRLKQQYFWCSASLQDILRRYKKLDLPYTSLPEYVAIQLNDTHPTVAMPELQRILVDEENMDFAQAWEIVCKVFSYTNHTVLPEALETWPVPLFQSLLPRHLSIIYEINARHLQEVSKRFPGDRDRIRRMSLIEESEPKRVRMALLACMSHKVNGVAELHSGLVKSVLFKDQVEFYGQDKFINVTNGITPRRFVHQANPELSNLITQCIGTEDWLKDLSLLKKFEPFAQNPQVRKSFQAVKESNKLRLAEIVENELGIILDPTAMFTVQAKRIHEYKRQSLNILGCIHRYLKIKKASKAERRNICPHVAFFAGKSAPGYYIAKTMIQLINNVARVVNHDPEVGDLFKIVFIPDYSVSIAELLMPAGDVSVQISTAGTEASGTGNMKLAISGALLLGTVDGANVEIAEEVGEEQCFLFGHLAHDVDEVRYQNQYNPTPVAQRSQACADAIQAVRSGMFGNGDYNPFLDTITEHGDYWLVSNDFDSYLEAERLCDEMFMKNHSEWVVKSMLTTARMGKFSSDRAVAQYAEEIWNIEPEPVPAKTA</sequence>
<keyword evidence="6 8" id="KW-0663">Pyridoxal phosphate</keyword>
<dbReference type="EMBL" id="BLZA01000019">
    <property type="protein sequence ID" value="GHJ86693.1"/>
    <property type="molecule type" value="Genomic_DNA"/>
</dbReference>
<evidence type="ECO:0000313" key="11">
    <source>
        <dbReference type="EMBL" id="GHJ86693.1"/>
    </source>
</evidence>
<name>A0A8H3YEX2_9TREE</name>
<reference evidence="11" key="1">
    <citation type="submission" date="2020-07" db="EMBL/GenBank/DDBJ databases">
        <title>Draft Genome Sequence of a Deep-Sea Yeast, Naganishia (Cryptococcus) liquefaciens strain N6.</title>
        <authorList>
            <person name="Han Y.W."/>
            <person name="Kajitani R."/>
            <person name="Morimoto H."/>
            <person name="Parhat M."/>
            <person name="Tsubouchi H."/>
            <person name="Bakenova O."/>
            <person name="Ogata M."/>
            <person name="Argunhan B."/>
            <person name="Aoki R."/>
            <person name="Kajiwara S."/>
            <person name="Itoh T."/>
            <person name="Iwasaki H."/>
        </authorList>
    </citation>
    <scope>NUCLEOTIDE SEQUENCE</scope>
    <source>
        <strain evidence="11">N6</strain>
    </source>
</reference>
<keyword evidence="5 9" id="KW-0808">Transferase</keyword>
<keyword evidence="12" id="KW-1185">Reference proteome</keyword>
<feature type="modified residue" description="N6-(pyridoxal phosphate)lysine" evidence="8">
    <location>
        <position position="760"/>
    </location>
</feature>
<comment type="cofactor">
    <cofactor evidence="2 9">
        <name>pyridoxal 5'-phosphate</name>
        <dbReference type="ChEBI" id="CHEBI:597326"/>
    </cofactor>
</comment>
<evidence type="ECO:0000313" key="12">
    <source>
        <dbReference type="Proteomes" id="UP000620104"/>
    </source>
</evidence>
<dbReference type="OrthoDB" id="9215500at2759"/>
<comment type="similarity">
    <text evidence="3 9">Belongs to the glycogen phosphorylase family.</text>
</comment>
<dbReference type="EC" id="2.4.1.1" evidence="9"/>
<dbReference type="Proteomes" id="UP000620104">
    <property type="component" value="Unassembled WGS sequence"/>
</dbReference>